<dbReference type="RefSeq" id="WP_218282772.1">
    <property type="nucleotide sequence ID" value="NZ_CP078093.1"/>
</dbReference>
<proteinExistence type="predicted"/>
<evidence type="ECO:0000313" key="2">
    <source>
        <dbReference type="EMBL" id="QXM06075.1"/>
    </source>
</evidence>
<dbReference type="Proteomes" id="UP000886818">
    <property type="component" value="Chromosome"/>
</dbReference>
<keyword evidence="1" id="KW-1133">Transmembrane helix</keyword>
<name>A0ABX8RAJ1_9CLOT</name>
<accession>A0ABX8RAJ1</accession>
<sequence>MTKYLNLFLKIILILIIFSILLPQFIDHLIHMYIMQERNEPHRGNSTFVSKVYIEENHFEEYFSQMLKCFIK</sequence>
<keyword evidence="1" id="KW-0812">Transmembrane</keyword>
<gene>
    <name evidence="2" type="ORF">KVH43_12090</name>
</gene>
<reference evidence="2" key="1">
    <citation type="submission" date="2021-07" db="EMBL/GenBank/DDBJ databases">
        <title>Complete genome sequence of Crassaminicella sp. 143-21, isolated from a deep-sea hydrothermal vent.</title>
        <authorList>
            <person name="Li X."/>
        </authorList>
    </citation>
    <scope>NUCLEOTIDE SEQUENCE</scope>
    <source>
        <strain evidence="2">143-21</strain>
    </source>
</reference>
<dbReference type="EMBL" id="CP078093">
    <property type="protein sequence ID" value="QXM06075.1"/>
    <property type="molecule type" value="Genomic_DNA"/>
</dbReference>
<organism evidence="2 3">
    <name type="scientific">Crassaminicella indica</name>
    <dbReference type="NCBI Taxonomy" id="2855394"/>
    <lineage>
        <taxon>Bacteria</taxon>
        <taxon>Bacillati</taxon>
        <taxon>Bacillota</taxon>
        <taxon>Clostridia</taxon>
        <taxon>Eubacteriales</taxon>
        <taxon>Clostridiaceae</taxon>
        <taxon>Crassaminicella</taxon>
    </lineage>
</organism>
<keyword evidence="1" id="KW-0472">Membrane</keyword>
<protein>
    <submittedName>
        <fullName evidence="2">Uncharacterized protein</fullName>
    </submittedName>
</protein>
<evidence type="ECO:0000256" key="1">
    <source>
        <dbReference type="SAM" id="Phobius"/>
    </source>
</evidence>
<evidence type="ECO:0000313" key="3">
    <source>
        <dbReference type="Proteomes" id="UP000886818"/>
    </source>
</evidence>
<feature type="transmembrane region" description="Helical" evidence="1">
    <location>
        <begin position="7"/>
        <end position="26"/>
    </location>
</feature>
<keyword evidence="3" id="KW-1185">Reference proteome</keyword>